<protein>
    <submittedName>
        <fullName evidence="2">Uncharacterized protein</fullName>
    </submittedName>
</protein>
<comment type="caution">
    <text evidence="2">The sequence shown here is derived from an EMBL/GenBank/DDBJ whole genome shotgun (WGS) entry which is preliminary data.</text>
</comment>
<dbReference type="Proteomes" id="UP001233999">
    <property type="component" value="Unassembled WGS sequence"/>
</dbReference>
<name>A0AAD7ZAR8_DIPPU</name>
<dbReference type="EMBL" id="JASPKZ010009370">
    <property type="protein sequence ID" value="KAJ9577250.1"/>
    <property type="molecule type" value="Genomic_DNA"/>
</dbReference>
<reference evidence="2" key="2">
    <citation type="submission" date="2023-05" db="EMBL/GenBank/DDBJ databases">
        <authorList>
            <person name="Fouks B."/>
        </authorList>
    </citation>
    <scope>NUCLEOTIDE SEQUENCE</scope>
    <source>
        <strain evidence="2">Stay&amp;Tobe</strain>
        <tissue evidence="2">Testes</tissue>
    </source>
</reference>
<feature type="region of interest" description="Disordered" evidence="1">
    <location>
        <begin position="1"/>
        <end position="21"/>
    </location>
</feature>
<feature type="non-terminal residue" evidence="2">
    <location>
        <position position="1"/>
    </location>
</feature>
<feature type="compositionally biased region" description="Basic and acidic residues" evidence="1">
    <location>
        <begin position="1"/>
        <end position="13"/>
    </location>
</feature>
<proteinExistence type="predicted"/>
<evidence type="ECO:0000313" key="2">
    <source>
        <dbReference type="EMBL" id="KAJ9577250.1"/>
    </source>
</evidence>
<evidence type="ECO:0000313" key="3">
    <source>
        <dbReference type="Proteomes" id="UP001233999"/>
    </source>
</evidence>
<accession>A0AAD7ZAR8</accession>
<gene>
    <name evidence="2" type="ORF">L9F63_006224</name>
</gene>
<evidence type="ECO:0000256" key="1">
    <source>
        <dbReference type="SAM" id="MobiDB-lite"/>
    </source>
</evidence>
<dbReference type="AlphaFoldDB" id="A0AAD7ZAR8"/>
<reference evidence="2" key="1">
    <citation type="journal article" date="2023" name="IScience">
        <title>Live-bearing cockroach genome reveals convergent evolutionary mechanisms linked to viviparity in insects and beyond.</title>
        <authorList>
            <person name="Fouks B."/>
            <person name="Harrison M.C."/>
            <person name="Mikhailova A.A."/>
            <person name="Marchal E."/>
            <person name="English S."/>
            <person name="Carruthers M."/>
            <person name="Jennings E.C."/>
            <person name="Chiamaka E.L."/>
            <person name="Frigard R.A."/>
            <person name="Pippel M."/>
            <person name="Attardo G.M."/>
            <person name="Benoit J.B."/>
            <person name="Bornberg-Bauer E."/>
            <person name="Tobe S.S."/>
        </authorList>
    </citation>
    <scope>NUCLEOTIDE SEQUENCE</scope>
    <source>
        <strain evidence="2">Stay&amp;Tobe</strain>
    </source>
</reference>
<sequence>QSRFEVSENDRNMAKSANSRQNHLLKSSCCLRLLAHVVQEAIFQFGSRWLNWDCFRPAVNPRLLRSSWIT</sequence>
<feature type="non-terminal residue" evidence="2">
    <location>
        <position position="70"/>
    </location>
</feature>
<keyword evidence="3" id="KW-1185">Reference proteome</keyword>
<organism evidence="2 3">
    <name type="scientific">Diploptera punctata</name>
    <name type="common">Pacific beetle cockroach</name>
    <dbReference type="NCBI Taxonomy" id="6984"/>
    <lineage>
        <taxon>Eukaryota</taxon>
        <taxon>Metazoa</taxon>
        <taxon>Ecdysozoa</taxon>
        <taxon>Arthropoda</taxon>
        <taxon>Hexapoda</taxon>
        <taxon>Insecta</taxon>
        <taxon>Pterygota</taxon>
        <taxon>Neoptera</taxon>
        <taxon>Polyneoptera</taxon>
        <taxon>Dictyoptera</taxon>
        <taxon>Blattodea</taxon>
        <taxon>Blaberoidea</taxon>
        <taxon>Blaberidae</taxon>
        <taxon>Diplopterinae</taxon>
        <taxon>Diploptera</taxon>
    </lineage>
</organism>